<feature type="compositionally biased region" description="Polar residues" evidence="1">
    <location>
        <begin position="16"/>
        <end position="28"/>
    </location>
</feature>
<accession>A0ABY0HLT3</accession>
<dbReference type="EMBL" id="QJNS01000011">
    <property type="protein sequence ID" value="RYO94300.1"/>
    <property type="molecule type" value="Genomic_DNA"/>
</dbReference>
<evidence type="ECO:0000256" key="1">
    <source>
        <dbReference type="SAM" id="MobiDB-lite"/>
    </source>
</evidence>
<evidence type="ECO:0000313" key="3">
    <source>
        <dbReference type="Proteomes" id="UP000294003"/>
    </source>
</evidence>
<organism evidence="2 3">
    <name type="scientific">Monosporascus cannonballus</name>
    <dbReference type="NCBI Taxonomy" id="155416"/>
    <lineage>
        <taxon>Eukaryota</taxon>
        <taxon>Fungi</taxon>
        <taxon>Dikarya</taxon>
        <taxon>Ascomycota</taxon>
        <taxon>Pezizomycotina</taxon>
        <taxon>Sordariomycetes</taxon>
        <taxon>Xylariomycetidae</taxon>
        <taxon>Xylariales</taxon>
        <taxon>Xylariales incertae sedis</taxon>
        <taxon>Monosporascus</taxon>
    </lineage>
</organism>
<name>A0ABY0HLT3_9PEZI</name>
<dbReference type="Proteomes" id="UP000294003">
    <property type="component" value="Unassembled WGS sequence"/>
</dbReference>
<gene>
    <name evidence="2" type="ORF">DL762_000624</name>
</gene>
<feature type="region of interest" description="Disordered" evidence="1">
    <location>
        <begin position="1"/>
        <end position="39"/>
    </location>
</feature>
<reference evidence="2 3" key="1">
    <citation type="submission" date="2018-06" db="EMBL/GenBank/DDBJ databases">
        <title>Complete Genomes of Monosporascus.</title>
        <authorList>
            <person name="Robinson A.J."/>
            <person name="Natvig D.O."/>
        </authorList>
    </citation>
    <scope>NUCLEOTIDE SEQUENCE [LARGE SCALE GENOMIC DNA]</scope>
    <source>
        <strain evidence="2 3">CBS 609.92</strain>
    </source>
</reference>
<evidence type="ECO:0000313" key="2">
    <source>
        <dbReference type="EMBL" id="RYO94300.1"/>
    </source>
</evidence>
<proteinExistence type="predicted"/>
<comment type="caution">
    <text evidence="2">The sequence shown here is derived from an EMBL/GenBank/DDBJ whole genome shotgun (WGS) entry which is preliminary data.</text>
</comment>
<feature type="region of interest" description="Disordered" evidence="1">
    <location>
        <begin position="142"/>
        <end position="190"/>
    </location>
</feature>
<keyword evidence="3" id="KW-1185">Reference proteome</keyword>
<sequence length="190" mass="20329">MAPKRGTKMSFDESGLEQSTRPPEQTRLSLVGSGLKPTSEESTHYREFTLVYKDEVRKTGLAYLSKTADDFAEVMSQQLPLVKKLKGESASAAFSLLLYTGDHAYGDLEACCKSGGFGHIGAPYKAMDRMLVELITAPRAEAQAVDEGDPGTPAVGGSVVKPSTADAGHQEKMIRDASGGSIRIRGSRES</sequence>
<protein>
    <submittedName>
        <fullName evidence="2">Uncharacterized protein</fullName>
    </submittedName>
</protein>